<reference evidence="2 3" key="1">
    <citation type="submission" date="2020-08" db="EMBL/GenBank/DDBJ databases">
        <authorList>
            <person name="Liu G."/>
            <person name="Sun C."/>
        </authorList>
    </citation>
    <scope>NUCLEOTIDE SEQUENCE [LARGE SCALE GENOMIC DNA]</scope>
    <source>
        <strain evidence="2 3">OT19</strain>
    </source>
</reference>
<sequence>MLLALAAALLALPAWASVTVHFQSFNGSVLFGRYPHTFVVLQGTLDATGQPIDENYGFTARRVTPAILSGPVEHDIMVEEPKYIDSTNRHFSVTVPDEIYWRIREEVDAWRNLPGRGYDLEQRNCIHFVGAIARIVGLSIDYPERLMRKPKAWLNLMAQQNPWLNAREID</sequence>
<protein>
    <recommendedName>
        <fullName evidence="4">DUF4105 domain-containing protein</fullName>
    </recommendedName>
</protein>
<accession>A0A7G6VXS5</accession>
<dbReference type="Proteomes" id="UP000515297">
    <property type="component" value="Chromosome"/>
</dbReference>
<evidence type="ECO:0000313" key="3">
    <source>
        <dbReference type="Proteomes" id="UP000515297"/>
    </source>
</evidence>
<feature type="chain" id="PRO_5028945373" description="DUF4105 domain-containing protein" evidence="1">
    <location>
        <begin position="17"/>
        <end position="170"/>
    </location>
</feature>
<evidence type="ECO:0000256" key="1">
    <source>
        <dbReference type="SAM" id="SignalP"/>
    </source>
</evidence>
<name>A0A7G6VXS5_9SPHN</name>
<feature type="signal peptide" evidence="1">
    <location>
        <begin position="1"/>
        <end position="16"/>
    </location>
</feature>
<proteinExistence type="predicted"/>
<gene>
    <name evidence="2" type="ORF">H4O24_04010</name>
</gene>
<dbReference type="EMBL" id="CP060052">
    <property type="protein sequence ID" value="QNE06540.1"/>
    <property type="molecule type" value="Genomic_DNA"/>
</dbReference>
<evidence type="ECO:0008006" key="4">
    <source>
        <dbReference type="Google" id="ProtNLM"/>
    </source>
</evidence>
<evidence type="ECO:0000313" key="2">
    <source>
        <dbReference type="EMBL" id="QNE06540.1"/>
    </source>
</evidence>
<organism evidence="2 3">
    <name type="scientific">Croceicoccus marinus</name>
    <dbReference type="NCBI Taxonomy" id="450378"/>
    <lineage>
        <taxon>Bacteria</taxon>
        <taxon>Pseudomonadati</taxon>
        <taxon>Pseudomonadota</taxon>
        <taxon>Alphaproteobacteria</taxon>
        <taxon>Sphingomonadales</taxon>
        <taxon>Erythrobacteraceae</taxon>
        <taxon>Croceicoccus</taxon>
    </lineage>
</organism>
<keyword evidence="1" id="KW-0732">Signal</keyword>
<dbReference type="AlphaFoldDB" id="A0A7G6VXS5"/>